<comment type="caution">
    <text evidence="1">The sequence shown here is derived from an EMBL/GenBank/DDBJ whole genome shotgun (WGS) entry which is preliminary data.</text>
</comment>
<dbReference type="Proteomes" id="UP001275084">
    <property type="component" value="Unassembled WGS sequence"/>
</dbReference>
<evidence type="ECO:0000313" key="1">
    <source>
        <dbReference type="EMBL" id="KAK3364264.1"/>
    </source>
</evidence>
<evidence type="ECO:0000313" key="2">
    <source>
        <dbReference type="Proteomes" id="UP001275084"/>
    </source>
</evidence>
<accession>A0AAJ0MKX2</accession>
<keyword evidence="2" id="KW-1185">Reference proteome</keyword>
<name>A0AAJ0MKX2_9PEZI</name>
<reference evidence="1" key="2">
    <citation type="submission" date="2023-06" db="EMBL/GenBank/DDBJ databases">
        <authorList>
            <consortium name="Lawrence Berkeley National Laboratory"/>
            <person name="Haridas S."/>
            <person name="Hensen N."/>
            <person name="Bonometti L."/>
            <person name="Westerberg I."/>
            <person name="Brannstrom I.O."/>
            <person name="Guillou S."/>
            <person name="Cros-Aarteil S."/>
            <person name="Calhoun S."/>
            <person name="Kuo A."/>
            <person name="Mondo S."/>
            <person name="Pangilinan J."/>
            <person name="Riley R."/>
            <person name="Labutti K."/>
            <person name="Andreopoulos B."/>
            <person name="Lipzen A."/>
            <person name="Chen C."/>
            <person name="Yanf M."/>
            <person name="Daum C."/>
            <person name="Ng V."/>
            <person name="Clum A."/>
            <person name="Steindorff A."/>
            <person name="Ohm R."/>
            <person name="Martin F."/>
            <person name="Silar P."/>
            <person name="Natvig D."/>
            <person name="Lalanne C."/>
            <person name="Gautier V."/>
            <person name="Ament-Velasquez S.L."/>
            <person name="Kruys A."/>
            <person name="Hutchinson M.I."/>
            <person name="Powell A.J."/>
            <person name="Barry K."/>
            <person name="Miller A.N."/>
            <person name="Grigoriev I.V."/>
            <person name="Debuchy R."/>
            <person name="Gladieux P."/>
            <person name="Thoren M.H."/>
            <person name="Johannesson H."/>
        </authorList>
    </citation>
    <scope>NUCLEOTIDE SEQUENCE</scope>
    <source>
        <strain evidence="1">CBS 955.72</strain>
    </source>
</reference>
<dbReference type="AlphaFoldDB" id="A0AAJ0MKX2"/>
<organism evidence="1 2">
    <name type="scientific">Lasiosphaeria hispida</name>
    <dbReference type="NCBI Taxonomy" id="260671"/>
    <lineage>
        <taxon>Eukaryota</taxon>
        <taxon>Fungi</taxon>
        <taxon>Dikarya</taxon>
        <taxon>Ascomycota</taxon>
        <taxon>Pezizomycotina</taxon>
        <taxon>Sordariomycetes</taxon>
        <taxon>Sordariomycetidae</taxon>
        <taxon>Sordariales</taxon>
        <taxon>Lasiosphaeriaceae</taxon>
        <taxon>Lasiosphaeria</taxon>
    </lineage>
</organism>
<dbReference type="EMBL" id="JAUIQD010000001">
    <property type="protein sequence ID" value="KAK3364264.1"/>
    <property type="molecule type" value="Genomic_DNA"/>
</dbReference>
<gene>
    <name evidence="1" type="ORF">B0T25DRAFT_60491</name>
</gene>
<sequence length="142" mass="15648">MESAPDNLLYNPMTGRITALLDYDFSSIQHPAYEFLRSFATSGGQLCGWANDDTPQGKEAELLRNAKLGGQFPSPLPIWAGSTADGRLAIDWELAQAWEEALQKLDVKRPSTIPGIDKLADADEVLGSLLPWRLTNEDFLRG</sequence>
<proteinExistence type="predicted"/>
<dbReference type="Gene3D" id="3.90.1200.10">
    <property type="match status" value="1"/>
</dbReference>
<protein>
    <recommendedName>
        <fullName evidence="3">Aminoglycoside phosphotransferase domain-containing protein</fullName>
    </recommendedName>
</protein>
<reference evidence="1" key="1">
    <citation type="journal article" date="2023" name="Mol. Phylogenet. Evol.">
        <title>Genome-scale phylogeny and comparative genomics of the fungal order Sordariales.</title>
        <authorList>
            <person name="Hensen N."/>
            <person name="Bonometti L."/>
            <person name="Westerberg I."/>
            <person name="Brannstrom I.O."/>
            <person name="Guillou S."/>
            <person name="Cros-Aarteil S."/>
            <person name="Calhoun S."/>
            <person name="Haridas S."/>
            <person name="Kuo A."/>
            <person name="Mondo S."/>
            <person name="Pangilinan J."/>
            <person name="Riley R."/>
            <person name="LaButti K."/>
            <person name="Andreopoulos B."/>
            <person name="Lipzen A."/>
            <person name="Chen C."/>
            <person name="Yan M."/>
            <person name="Daum C."/>
            <person name="Ng V."/>
            <person name="Clum A."/>
            <person name="Steindorff A."/>
            <person name="Ohm R.A."/>
            <person name="Martin F."/>
            <person name="Silar P."/>
            <person name="Natvig D.O."/>
            <person name="Lalanne C."/>
            <person name="Gautier V."/>
            <person name="Ament-Velasquez S.L."/>
            <person name="Kruys A."/>
            <person name="Hutchinson M.I."/>
            <person name="Powell A.J."/>
            <person name="Barry K."/>
            <person name="Miller A.N."/>
            <person name="Grigoriev I.V."/>
            <person name="Debuchy R."/>
            <person name="Gladieux P."/>
            <person name="Hiltunen Thoren M."/>
            <person name="Johannesson H."/>
        </authorList>
    </citation>
    <scope>NUCLEOTIDE SEQUENCE</scope>
    <source>
        <strain evidence="1">CBS 955.72</strain>
    </source>
</reference>
<evidence type="ECO:0008006" key="3">
    <source>
        <dbReference type="Google" id="ProtNLM"/>
    </source>
</evidence>